<dbReference type="EMBL" id="DSEU01000070">
    <property type="protein sequence ID" value="HEM67874.1"/>
    <property type="molecule type" value="Genomic_DNA"/>
</dbReference>
<dbReference type="GO" id="GO:0005524">
    <property type="term" value="F:ATP binding"/>
    <property type="evidence" value="ECO:0007669"/>
    <property type="project" value="UniProtKB-KW"/>
</dbReference>
<dbReference type="InterPro" id="IPR045028">
    <property type="entry name" value="DinG/Rad3-like"/>
</dbReference>
<keyword evidence="3" id="KW-0067">ATP-binding</keyword>
<reference evidence="5" key="1">
    <citation type="journal article" date="2020" name="mSystems">
        <title>Genome- and Community-Level Interaction Insights into Carbon Utilization and Element Cycling Functions of Hydrothermarchaeota in Hydrothermal Sediment.</title>
        <authorList>
            <person name="Zhou Z."/>
            <person name="Liu Y."/>
            <person name="Xu W."/>
            <person name="Pan J."/>
            <person name="Luo Z.H."/>
            <person name="Li M."/>
        </authorList>
    </citation>
    <scope>NUCLEOTIDE SEQUENCE [LARGE SCALE GENOMIC DNA]</scope>
    <source>
        <strain evidence="5">SpSt-125</strain>
    </source>
</reference>
<evidence type="ECO:0000259" key="4">
    <source>
        <dbReference type="PROSITE" id="PS51193"/>
    </source>
</evidence>
<feature type="domain" description="Helicase ATP-binding" evidence="4">
    <location>
        <begin position="4"/>
        <end position="267"/>
    </location>
</feature>
<evidence type="ECO:0000313" key="5">
    <source>
        <dbReference type="EMBL" id="HEM67874.1"/>
    </source>
</evidence>
<protein>
    <recommendedName>
        <fullName evidence="4">Helicase ATP-binding domain-containing protein</fullName>
    </recommendedName>
</protein>
<dbReference type="PROSITE" id="PS51193">
    <property type="entry name" value="HELICASE_ATP_BIND_2"/>
    <property type="match status" value="1"/>
</dbReference>
<keyword evidence="2" id="KW-0378">Hydrolase</keyword>
<dbReference type="Gene3D" id="3.40.50.300">
    <property type="entry name" value="P-loop containing nucleotide triphosphate hydrolases"/>
    <property type="match status" value="1"/>
</dbReference>
<dbReference type="PANTHER" id="PTHR11472">
    <property type="entry name" value="DNA REPAIR DEAD HELICASE RAD3/XP-D SUBFAMILY MEMBER"/>
    <property type="match status" value="1"/>
</dbReference>
<dbReference type="PANTHER" id="PTHR11472:SF34">
    <property type="entry name" value="REGULATOR OF TELOMERE ELONGATION HELICASE 1"/>
    <property type="match status" value="1"/>
</dbReference>
<name>A0A7J2U4Z6_9CREN</name>
<evidence type="ECO:0000256" key="3">
    <source>
        <dbReference type="ARBA" id="ARBA00022840"/>
    </source>
</evidence>
<accession>A0A7J2U4Z6</accession>
<dbReference type="Pfam" id="PF06733">
    <property type="entry name" value="DEAD_2"/>
    <property type="match status" value="1"/>
</dbReference>
<dbReference type="GO" id="GO:0003678">
    <property type="term" value="F:DNA helicase activity"/>
    <property type="evidence" value="ECO:0007669"/>
    <property type="project" value="InterPro"/>
</dbReference>
<dbReference type="InterPro" id="IPR006554">
    <property type="entry name" value="Helicase-like_DEXD_c2"/>
</dbReference>
<proteinExistence type="predicted"/>
<dbReference type="InterPro" id="IPR027417">
    <property type="entry name" value="P-loop_NTPase"/>
</dbReference>
<dbReference type="GO" id="GO:0003677">
    <property type="term" value="F:DNA binding"/>
    <property type="evidence" value="ECO:0007669"/>
    <property type="project" value="InterPro"/>
</dbReference>
<evidence type="ECO:0000256" key="1">
    <source>
        <dbReference type="ARBA" id="ARBA00022741"/>
    </source>
</evidence>
<comment type="caution">
    <text evidence="5">The sequence shown here is derived from an EMBL/GenBank/DDBJ whole genome shotgun (WGS) entry which is preliminary data.</text>
</comment>
<dbReference type="SMART" id="SM00488">
    <property type="entry name" value="DEXDc2"/>
    <property type="match status" value="1"/>
</dbReference>
<evidence type="ECO:0000256" key="2">
    <source>
        <dbReference type="ARBA" id="ARBA00022801"/>
    </source>
</evidence>
<dbReference type="AlphaFoldDB" id="A0A7J2U4Z6"/>
<organism evidence="5">
    <name type="scientific">Ignisphaera aggregans</name>
    <dbReference type="NCBI Taxonomy" id="334771"/>
    <lineage>
        <taxon>Archaea</taxon>
        <taxon>Thermoproteota</taxon>
        <taxon>Thermoprotei</taxon>
        <taxon>Desulfurococcales</taxon>
        <taxon>Desulfurococcaceae</taxon>
        <taxon>Ignisphaera</taxon>
    </lineage>
</organism>
<dbReference type="InterPro" id="IPR014013">
    <property type="entry name" value="Helic_SF1/SF2_ATP-bd_DinG/Rad3"/>
</dbReference>
<gene>
    <name evidence="5" type="ORF">ENO26_09990</name>
</gene>
<dbReference type="SUPFAM" id="SSF52540">
    <property type="entry name" value="P-loop containing nucleoside triphosphate hydrolases"/>
    <property type="match status" value="1"/>
</dbReference>
<sequence>MLAIELQGFPYKTPRIGQLELAKLIVEKLKRDSIIVVAAPTGFGKTISVLYALKNVVKKANFDRALYVVRTRNELDSFIREARLLETRFAVLYSGKEMCPLINEIQPAADISLEGFWLFCNVMKVRGKCKFYSRLQLLHPQVVVSTASDYRDHYNIARGLAEKLGVCPYFAMIEALEHVDLFALTYPYIFKERVWKSVLGGVDTSRTILVIDEAHNLFNIGNIMGDDITIEELSKALSEAEEFSIPSDINNFIRGFVKRISEARRESKDRGYKYLDKKTLCVSKELVEKLKEVVFNIMMKGLFRSS</sequence>
<keyword evidence="1" id="KW-0547">Nucleotide-binding</keyword>
<dbReference type="InterPro" id="IPR010614">
    <property type="entry name" value="RAD3-like_helicase_DEAD"/>
</dbReference>
<dbReference type="GO" id="GO:0016818">
    <property type="term" value="F:hydrolase activity, acting on acid anhydrides, in phosphorus-containing anhydrides"/>
    <property type="evidence" value="ECO:0007669"/>
    <property type="project" value="InterPro"/>
</dbReference>